<evidence type="ECO:0000313" key="4">
    <source>
        <dbReference type="Proteomes" id="UP000037210"/>
    </source>
</evidence>
<dbReference type="Pfam" id="PF09587">
    <property type="entry name" value="PGA_cap"/>
    <property type="match status" value="1"/>
</dbReference>
<feature type="domain" description="Capsule synthesis protein CapA" evidence="2">
    <location>
        <begin position="12"/>
        <end position="318"/>
    </location>
</feature>
<dbReference type="InterPro" id="IPR019079">
    <property type="entry name" value="Capsule_synth_CapA"/>
</dbReference>
<dbReference type="PANTHER" id="PTHR33393">
    <property type="entry name" value="POLYGLUTAMINE SYNTHESIS ACCESSORY PROTEIN RV0574C-RELATED"/>
    <property type="match status" value="1"/>
</dbReference>
<dbReference type="PANTHER" id="PTHR33393:SF11">
    <property type="entry name" value="POLYGLUTAMINE SYNTHESIS ACCESSORY PROTEIN RV0574C-RELATED"/>
    <property type="match status" value="1"/>
</dbReference>
<dbReference type="EMBL" id="LFWZ01000057">
    <property type="protein sequence ID" value="KON29649.1"/>
    <property type="molecule type" value="Genomic_DNA"/>
</dbReference>
<dbReference type="InterPro" id="IPR029052">
    <property type="entry name" value="Metallo-depent_PP-like"/>
</dbReference>
<comment type="caution">
    <text evidence="3">The sequence shown here is derived from an EMBL/GenBank/DDBJ whole genome shotgun (WGS) entry which is preliminary data.</text>
</comment>
<gene>
    <name evidence="3" type="ORF">AC482_05985</name>
</gene>
<organism evidence="3 4">
    <name type="scientific">miscellaneous Crenarchaeota group-15 archaeon DG-45</name>
    <dbReference type="NCBI Taxonomy" id="1685127"/>
    <lineage>
        <taxon>Archaea</taxon>
        <taxon>Candidatus Bathyarchaeota</taxon>
        <taxon>MCG-15</taxon>
    </lineage>
</organism>
<accession>A0A0M0BMJ5</accession>
<dbReference type="AlphaFoldDB" id="A0A0M0BMJ5"/>
<proteinExistence type="inferred from homology"/>
<dbReference type="SMART" id="SM00854">
    <property type="entry name" value="PGA_cap"/>
    <property type="match status" value="1"/>
</dbReference>
<evidence type="ECO:0000256" key="1">
    <source>
        <dbReference type="ARBA" id="ARBA00005662"/>
    </source>
</evidence>
<protein>
    <recommendedName>
        <fullName evidence="2">Capsule synthesis protein CapA domain-containing protein</fullName>
    </recommendedName>
</protein>
<evidence type="ECO:0000313" key="3">
    <source>
        <dbReference type="EMBL" id="KON29649.1"/>
    </source>
</evidence>
<reference evidence="3 4" key="1">
    <citation type="submission" date="2015-06" db="EMBL/GenBank/DDBJ databases">
        <title>New insights into the roles of widespread benthic archaea in carbon and nitrogen cycling.</title>
        <authorList>
            <person name="Lazar C.S."/>
            <person name="Baker B.J."/>
            <person name="Seitz K.W."/>
            <person name="Hyde A.S."/>
            <person name="Dick G.J."/>
            <person name="Hinrichs K.-U."/>
            <person name="Teske A.P."/>
        </authorList>
    </citation>
    <scope>NUCLEOTIDE SEQUENCE [LARGE SCALE GENOMIC DNA]</scope>
    <source>
        <strain evidence="3">DG-45</strain>
    </source>
</reference>
<dbReference type="Proteomes" id="UP000037210">
    <property type="component" value="Unassembled WGS sequence"/>
</dbReference>
<dbReference type="SUPFAM" id="SSF56300">
    <property type="entry name" value="Metallo-dependent phosphatases"/>
    <property type="match status" value="1"/>
</dbReference>
<name>A0A0M0BMJ5_9ARCH</name>
<evidence type="ECO:0000259" key="2">
    <source>
        <dbReference type="SMART" id="SM00854"/>
    </source>
</evidence>
<dbReference type="PATRIC" id="fig|1685127.3.peg.1605"/>
<dbReference type="InterPro" id="IPR052169">
    <property type="entry name" value="CW_Biosynth-Accessory"/>
</dbReference>
<sequence length="436" mass="48312">MSDVARCSGEFTLVATGDSLIFQRLSIFKDEAFLKVREIIRRGDAAYANFETLMRDEKGFPRYKRDPTAWMTSPRFVLDELRWMGFSLFSLANNHSMDYSEEGLLENLRIFEGAGVTHAGTGRNLSEARAPAYLDTEKARVALVSVNTGGEDGCAGDAWGRVPGRPGVNPLRYTTTVCLEKPDFETLASISRKLDLPEPGEGGLNFLESVFEVGERADIHTAPYGPDLEGNLRSISEARENADLVFVAVHNHVKRRPGVMYFDDTLEHIAGFVEAFSRAAVDAGADAVLGTGTHCLNGIEIYRGRPIFYGLGNFIYQSYRSNPRPYDWYEARGLHEETHPDESGAISLYPSLTGAAEERRIRRLTTSVVAEIVYDNGRLRQVVLYPIETPRHEHRGGRPILASGPKADEILGRLSGLSAEYGTTIDVDRGIGRIVM</sequence>
<comment type="similarity">
    <text evidence="1">Belongs to the CapA family.</text>
</comment>